<accession>A0A401UUB2</accession>
<dbReference type="InterPro" id="IPR022742">
    <property type="entry name" value="Hydrolase_4"/>
</dbReference>
<feature type="domain" description="Serine aminopeptidase S33" evidence="1">
    <location>
        <begin position="28"/>
        <end position="291"/>
    </location>
</feature>
<gene>
    <name evidence="2" type="ORF">Ctaglu_47090</name>
</gene>
<name>A0A401UUB2_9CLOT</name>
<reference evidence="2 3" key="1">
    <citation type="submission" date="2018-11" db="EMBL/GenBank/DDBJ databases">
        <title>Genome sequencing and assembly of Clostridium tagluense strain A121.</title>
        <authorList>
            <person name="Murakami T."/>
            <person name="Segawa T."/>
            <person name="Shcherbakova V.A."/>
            <person name="Mori H."/>
            <person name="Yoshimura Y."/>
        </authorList>
    </citation>
    <scope>NUCLEOTIDE SEQUENCE [LARGE SCALE GENOMIC DNA]</scope>
    <source>
        <strain evidence="2 3">A121</strain>
    </source>
</reference>
<dbReference type="Proteomes" id="UP000287872">
    <property type="component" value="Unassembled WGS sequence"/>
</dbReference>
<dbReference type="Gene3D" id="3.40.50.1820">
    <property type="entry name" value="alpha/beta hydrolase"/>
    <property type="match status" value="1"/>
</dbReference>
<evidence type="ECO:0000313" key="2">
    <source>
        <dbReference type="EMBL" id="GCD13086.1"/>
    </source>
</evidence>
<dbReference type="OrthoDB" id="9806902at2"/>
<sequence>MKVENFKIKDKGDLEIFVYKWLPDENIQVKGVVQIAHGMAETAARYEGFARALTNEGFIVYANDHRGHGKTSGQISKLGDLGEDGFNSMVENMHQLNERIKEENHNLPIFLFGHSMGSFLTQRYICLYGGGLKGAIVSGSCGKQGITVDIARLIAKREIKKIGRAGKSNKLDELSFGSYNNSFKPNRTAFDWLSRDKKQVDKYIDDPFCGTVFTAGFFYDFLGGLKSIADPREIENVPKDLPIYIFSGDKDPVGKNGKGVLKLVKTYKEHGMVDLTYKLYKDGRHEMLNEINREEVIADVIKWLNTSLK</sequence>
<comment type="caution">
    <text evidence="2">The sequence shown here is derived from an EMBL/GenBank/DDBJ whole genome shotgun (WGS) entry which is preliminary data.</text>
</comment>
<dbReference type="InterPro" id="IPR029058">
    <property type="entry name" value="AB_hydrolase_fold"/>
</dbReference>
<dbReference type="Pfam" id="PF12146">
    <property type="entry name" value="Hydrolase_4"/>
    <property type="match status" value="1"/>
</dbReference>
<keyword evidence="2" id="KW-0378">Hydrolase</keyword>
<evidence type="ECO:0000313" key="3">
    <source>
        <dbReference type="Proteomes" id="UP000287872"/>
    </source>
</evidence>
<dbReference type="RefSeq" id="WP_125006315.1">
    <property type="nucleotide sequence ID" value="NZ_BHYK01000056.1"/>
</dbReference>
<organism evidence="2 3">
    <name type="scientific">Clostridium tagluense</name>
    <dbReference type="NCBI Taxonomy" id="360422"/>
    <lineage>
        <taxon>Bacteria</taxon>
        <taxon>Bacillati</taxon>
        <taxon>Bacillota</taxon>
        <taxon>Clostridia</taxon>
        <taxon>Eubacteriales</taxon>
        <taxon>Clostridiaceae</taxon>
        <taxon>Clostridium</taxon>
    </lineage>
</organism>
<dbReference type="AlphaFoldDB" id="A0A401UUB2"/>
<dbReference type="PANTHER" id="PTHR11614">
    <property type="entry name" value="PHOSPHOLIPASE-RELATED"/>
    <property type="match status" value="1"/>
</dbReference>
<proteinExistence type="predicted"/>
<dbReference type="GO" id="GO:0016787">
    <property type="term" value="F:hydrolase activity"/>
    <property type="evidence" value="ECO:0007669"/>
    <property type="project" value="UniProtKB-KW"/>
</dbReference>
<dbReference type="EMBL" id="BHYK01000056">
    <property type="protein sequence ID" value="GCD13086.1"/>
    <property type="molecule type" value="Genomic_DNA"/>
</dbReference>
<dbReference type="SUPFAM" id="SSF53474">
    <property type="entry name" value="alpha/beta-Hydrolases"/>
    <property type="match status" value="1"/>
</dbReference>
<dbReference type="InterPro" id="IPR051044">
    <property type="entry name" value="MAG_DAG_Lipase"/>
</dbReference>
<keyword evidence="3" id="KW-1185">Reference proteome</keyword>
<protein>
    <submittedName>
        <fullName evidence="2">Alpha/beta hydrolase</fullName>
    </submittedName>
</protein>
<evidence type="ECO:0000259" key="1">
    <source>
        <dbReference type="Pfam" id="PF12146"/>
    </source>
</evidence>